<comment type="subcellular location">
    <subcellularLocation>
        <location evidence="1">Secreted</location>
    </subcellularLocation>
</comment>
<evidence type="ECO:0000256" key="3">
    <source>
        <dbReference type="ARBA" id="ARBA00022525"/>
    </source>
</evidence>
<keyword evidence="4 6" id="KW-0732">Signal</keyword>
<dbReference type="GO" id="GO:0016671">
    <property type="term" value="F:oxidoreductase activity, acting on a sulfur group of donors, disulfide as acceptor"/>
    <property type="evidence" value="ECO:0007669"/>
    <property type="project" value="InterPro"/>
</dbReference>
<dbReference type="InterPro" id="IPR004911">
    <property type="entry name" value="Interferon-induced_GILT"/>
</dbReference>
<comment type="caution">
    <text evidence="7">The sequence shown here is derived from an EMBL/GenBank/DDBJ whole genome shotgun (WGS) entry which is preliminary data.</text>
</comment>
<accession>A0AAW1N773</accession>
<evidence type="ECO:0000313" key="8">
    <source>
        <dbReference type="Proteomes" id="UP001443914"/>
    </source>
</evidence>
<evidence type="ECO:0000256" key="6">
    <source>
        <dbReference type="SAM" id="SignalP"/>
    </source>
</evidence>
<gene>
    <name evidence="7" type="ORF">RND81_01G120000</name>
</gene>
<reference evidence="7" key="1">
    <citation type="submission" date="2024-03" db="EMBL/GenBank/DDBJ databases">
        <title>WGS assembly of Saponaria officinalis var. Norfolk2.</title>
        <authorList>
            <person name="Jenkins J."/>
            <person name="Shu S."/>
            <person name="Grimwood J."/>
            <person name="Barry K."/>
            <person name="Goodstein D."/>
            <person name="Schmutz J."/>
            <person name="Leebens-Mack J."/>
            <person name="Osbourn A."/>
        </authorList>
    </citation>
    <scope>NUCLEOTIDE SEQUENCE [LARGE SCALE GENOMIC DNA]</scope>
    <source>
        <strain evidence="7">JIC</strain>
    </source>
</reference>
<dbReference type="Pfam" id="PF03227">
    <property type="entry name" value="GILT"/>
    <property type="match status" value="1"/>
</dbReference>
<keyword evidence="8" id="KW-1185">Reference proteome</keyword>
<dbReference type="EMBL" id="JBDFQZ010000001">
    <property type="protein sequence ID" value="KAK9756766.1"/>
    <property type="molecule type" value="Genomic_DNA"/>
</dbReference>
<organism evidence="7 8">
    <name type="scientific">Saponaria officinalis</name>
    <name type="common">Common soapwort</name>
    <name type="synonym">Lychnis saponaria</name>
    <dbReference type="NCBI Taxonomy" id="3572"/>
    <lineage>
        <taxon>Eukaryota</taxon>
        <taxon>Viridiplantae</taxon>
        <taxon>Streptophyta</taxon>
        <taxon>Embryophyta</taxon>
        <taxon>Tracheophyta</taxon>
        <taxon>Spermatophyta</taxon>
        <taxon>Magnoliopsida</taxon>
        <taxon>eudicotyledons</taxon>
        <taxon>Gunneridae</taxon>
        <taxon>Pentapetalae</taxon>
        <taxon>Caryophyllales</taxon>
        <taxon>Caryophyllaceae</taxon>
        <taxon>Caryophylleae</taxon>
        <taxon>Saponaria</taxon>
    </lineage>
</organism>
<feature type="chain" id="PRO_5043508801" description="Gamma-interferon-inducible lysosomal thiol reductase" evidence="6">
    <location>
        <begin position="24"/>
        <end position="251"/>
    </location>
</feature>
<dbReference type="PANTHER" id="PTHR13234:SF8">
    <property type="entry name" value="GAMMA-INTERFERON-INDUCIBLE LYSOSOMAL THIOL REDUCTASE"/>
    <property type="match status" value="1"/>
</dbReference>
<evidence type="ECO:0000313" key="7">
    <source>
        <dbReference type="EMBL" id="KAK9756766.1"/>
    </source>
</evidence>
<dbReference type="GO" id="GO:0005576">
    <property type="term" value="C:extracellular region"/>
    <property type="evidence" value="ECO:0007669"/>
    <property type="project" value="UniProtKB-SubCell"/>
</dbReference>
<keyword evidence="5" id="KW-0325">Glycoprotein</keyword>
<evidence type="ECO:0000256" key="2">
    <source>
        <dbReference type="ARBA" id="ARBA00005679"/>
    </source>
</evidence>
<name>A0AAW1N773_SAPOF</name>
<evidence type="ECO:0000256" key="4">
    <source>
        <dbReference type="ARBA" id="ARBA00022729"/>
    </source>
</evidence>
<sequence>MACLLVRSVFLLSCLMAIEVCLARSLTDEQVVSNPAEKVPVSLYYESLCPGCQEFVLAGLAPMFLDAFIDIVDLRLVPWGNAILYPNMSFVCQHGPPECFLNTVEACAIDAWPTPNVHFPFIYCVERLAYMGKHTEWETCFTRSHLDPKPVKDCSSGQLGTKLEQQYGNETRALSPHLEFVPWVVVNGQPIKDDIENLRTYICKAYKGTPPSVCRGHSSLSSLTQQTPHVHPVCYATQEHNSAAAAASCPP</sequence>
<keyword evidence="3" id="KW-0964">Secreted</keyword>
<comment type="similarity">
    <text evidence="2">Belongs to the GILT family.</text>
</comment>
<evidence type="ECO:0008006" key="9">
    <source>
        <dbReference type="Google" id="ProtNLM"/>
    </source>
</evidence>
<proteinExistence type="inferred from homology"/>
<dbReference type="PANTHER" id="PTHR13234">
    <property type="entry name" value="GAMMA-INTERFERON INDUCIBLE LYSOSOMAL THIOL REDUCTASE GILT"/>
    <property type="match status" value="1"/>
</dbReference>
<evidence type="ECO:0000256" key="1">
    <source>
        <dbReference type="ARBA" id="ARBA00004613"/>
    </source>
</evidence>
<protein>
    <recommendedName>
        <fullName evidence="9">Gamma-interferon-inducible lysosomal thiol reductase</fullName>
    </recommendedName>
</protein>
<feature type="signal peptide" evidence="6">
    <location>
        <begin position="1"/>
        <end position="23"/>
    </location>
</feature>
<dbReference type="Proteomes" id="UP001443914">
    <property type="component" value="Unassembled WGS sequence"/>
</dbReference>
<evidence type="ECO:0000256" key="5">
    <source>
        <dbReference type="ARBA" id="ARBA00023180"/>
    </source>
</evidence>
<dbReference type="AlphaFoldDB" id="A0AAW1N773"/>